<keyword evidence="6 9" id="KW-0808">Transferase</keyword>
<feature type="domain" description="Pyruvate carboxyltransferase" evidence="10">
    <location>
        <begin position="4"/>
        <end position="266"/>
    </location>
</feature>
<dbReference type="Pfam" id="PF00682">
    <property type="entry name" value="HMGL-like"/>
    <property type="match status" value="1"/>
</dbReference>
<dbReference type="InterPro" id="IPR002034">
    <property type="entry name" value="AIPM/Hcit_synth_CS"/>
</dbReference>
<evidence type="ECO:0000256" key="7">
    <source>
        <dbReference type="ARBA" id="ARBA00023211"/>
    </source>
</evidence>
<sequence length="388" mass="42931">MSKIQFLDTTLRDGEQSPGVNLNRFEKLEIARQLEALGVDIIEAGFAASSEGDFLGVQEIARQIRSVSISSLSRAKDSDIRTAWDALKKAAEPRLHIFLATSDIHMKHKLNLTRSEVLETAKHCVQLAKSFFPKVQISAEDACRSDRAFLAEFVETAIQAGADVINIPDTVGYINPSEYYDLFKFLQENVPSYDKAIFSCHCHDDLGMAVANSLAAIQAGVEQVECTVNGIGERAGNAALEEIAVALHIREDVYRKNTNLRLHEITKTSELVSRLTGMVVQKNKAIVGSNAFAHESGIHQDGVLKEPTTYEIIPPALIGLSTNSLVLGKHSGRHAFTDRLNGLGYEFSTEIINEAFIQFKALTDKKKDITDEDLMRIISKWSDKEVLK</sequence>
<dbReference type="InterPro" id="IPR054691">
    <property type="entry name" value="LeuA/HCS_post-cat"/>
</dbReference>
<reference evidence="12" key="1">
    <citation type="journal article" date="2019" name="Int. J. Syst. Evol. Microbiol.">
        <title>The Global Catalogue of Microorganisms (GCM) 10K type strain sequencing project: providing services to taxonomists for standard genome sequencing and annotation.</title>
        <authorList>
            <consortium name="The Broad Institute Genomics Platform"/>
            <consortium name="The Broad Institute Genome Sequencing Center for Infectious Disease"/>
            <person name="Wu L."/>
            <person name="Ma J."/>
        </authorList>
    </citation>
    <scope>NUCLEOTIDE SEQUENCE [LARGE SCALE GENOMIC DNA]</scope>
    <source>
        <strain evidence="12">CGMCC 1.14993</strain>
    </source>
</reference>
<comment type="pathway">
    <text evidence="1">Amino-acid biosynthesis; L-leucine biosynthesis; L-leucine from 3-methyl-2-oxobutanoate: step 1/4.</text>
</comment>
<dbReference type="AlphaFoldDB" id="A0A8J3F1J7"/>
<dbReference type="Gene3D" id="1.10.238.260">
    <property type="match status" value="1"/>
</dbReference>
<name>A0A8J3F1J7_9BACI</name>
<evidence type="ECO:0000313" key="11">
    <source>
        <dbReference type="EMBL" id="GGI13431.1"/>
    </source>
</evidence>
<dbReference type="GO" id="GO:0003852">
    <property type="term" value="F:2-isopropylmalate synthase activity"/>
    <property type="evidence" value="ECO:0007669"/>
    <property type="project" value="UniProtKB-EC"/>
</dbReference>
<comment type="similarity">
    <text evidence="2">Belongs to the alpha-IPM synthase/homocitrate synthase family. LeuA type 1 subfamily.</text>
</comment>
<dbReference type="InterPro" id="IPR000891">
    <property type="entry name" value="PYR_CT"/>
</dbReference>
<dbReference type="PANTHER" id="PTHR10277:SF9">
    <property type="entry name" value="2-ISOPROPYLMALATE SYNTHASE 1, CHLOROPLASTIC-RELATED"/>
    <property type="match status" value="1"/>
</dbReference>
<keyword evidence="7" id="KW-0464">Manganese</keyword>
<evidence type="ECO:0000313" key="12">
    <source>
        <dbReference type="Proteomes" id="UP000626244"/>
    </source>
</evidence>
<keyword evidence="4" id="KW-0432">Leucine biosynthesis</keyword>
<gene>
    <name evidence="11" type="ORF">GCM10007380_17880</name>
</gene>
<evidence type="ECO:0000259" key="10">
    <source>
        <dbReference type="PROSITE" id="PS50991"/>
    </source>
</evidence>
<dbReference type="InterPro" id="IPR013785">
    <property type="entry name" value="Aldolase_TIM"/>
</dbReference>
<comment type="caution">
    <text evidence="11">The sequence shown here is derived from an EMBL/GenBank/DDBJ whole genome shotgun (WGS) entry which is preliminary data.</text>
</comment>
<evidence type="ECO:0000256" key="2">
    <source>
        <dbReference type="ARBA" id="ARBA00009396"/>
    </source>
</evidence>
<dbReference type="GO" id="GO:0009098">
    <property type="term" value="P:L-leucine biosynthetic process"/>
    <property type="evidence" value="ECO:0007669"/>
    <property type="project" value="UniProtKB-KW"/>
</dbReference>
<dbReference type="FunFam" id="1.10.238.260:FF:000001">
    <property type="entry name" value="2-isopropylmalate synthase"/>
    <property type="match status" value="1"/>
</dbReference>
<proteinExistence type="inferred from homology"/>
<dbReference type="Gene3D" id="3.20.20.70">
    <property type="entry name" value="Aldolase class I"/>
    <property type="match status" value="1"/>
</dbReference>
<dbReference type="NCBIfam" id="NF002086">
    <property type="entry name" value="PRK00915.1-3"/>
    <property type="match status" value="1"/>
</dbReference>
<dbReference type="PROSITE" id="PS00815">
    <property type="entry name" value="AIPM_HOMOCIT_SYNTH_1"/>
    <property type="match status" value="1"/>
</dbReference>
<dbReference type="Proteomes" id="UP000626244">
    <property type="component" value="Unassembled WGS sequence"/>
</dbReference>
<dbReference type="Pfam" id="PF22617">
    <property type="entry name" value="HCS_D2"/>
    <property type="match status" value="1"/>
</dbReference>
<dbReference type="EC" id="2.3.3.13" evidence="3"/>
<evidence type="ECO:0000256" key="4">
    <source>
        <dbReference type="ARBA" id="ARBA00022430"/>
    </source>
</evidence>
<dbReference type="EMBL" id="BMHB01000001">
    <property type="protein sequence ID" value="GGI13431.1"/>
    <property type="molecule type" value="Genomic_DNA"/>
</dbReference>
<evidence type="ECO:0000256" key="1">
    <source>
        <dbReference type="ARBA" id="ARBA00004689"/>
    </source>
</evidence>
<dbReference type="SUPFAM" id="SSF51569">
    <property type="entry name" value="Aldolase"/>
    <property type="match status" value="1"/>
</dbReference>
<organism evidence="11 12">
    <name type="scientific">Gottfriedia solisilvae</name>
    <dbReference type="NCBI Taxonomy" id="1516104"/>
    <lineage>
        <taxon>Bacteria</taxon>
        <taxon>Bacillati</taxon>
        <taxon>Bacillota</taxon>
        <taxon>Bacilli</taxon>
        <taxon>Bacillales</taxon>
        <taxon>Bacillaceae</taxon>
        <taxon>Gottfriedia</taxon>
    </lineage>
</organism>
<dbReference type="InterPro" id="IPR050073">
    <property type="entry name" value="2-IPM_HCS-like"/>
</dbReference>
<dbReference type="PROSITE" id="PS00816">
    <property type="entry name" value="AIPM_HOMOCIT_SYNTH_2"/>
    <property type="match status" value="1"/>
</dbReference>
<evidence type="ECO:0000256" key="8">
    <source>
        <dbReference type="ARBA" id="ARBA00023304"/>
    </source>
</evidence>
<dbReference type="FunFam" id="3.20.20.70:FF:000010">
    <property type="entry name" value="2-isopropylmalate synthase"/>
    <property type="match status" value="1"/>
</dbReference>
<keyword evidence="12" id="KW-1185">Reference proteome</keyword>
<dbReference type="PROSITE" id="PS50991">
    <property type="entry name" value="PYR_CT"/>
    <property type="match status" value="1"/>
</dbReference>
<keyword evidence="8" id="KW-0100">Branched-chain amino acid biosynthesis</keyword>
<evidence type="ECO:0000256" key="6">
    <source>
        <dbReference type="ARBA" id="ARBA00022679"/>
    </source>
</evidence>
<dbReference type="OrthoDB" id="9804858at2"/>
<dbReference type="CDD" id="cd07940">
    <property type="entry name" value="DRE_TIM_IPMS"/>
    <property type="match status" value="1"/>
</dbReference>
<keyword evidence="5" id="KW-0028">Amino-acid biosynthesis</keyword>
<dbReference type="PANTHER" id="PTHR10277">
    <property type="entry name" value="HOMOCITRATE SYNTHASE-RELATED"/>
    <property type="match status" value="1"/>
</dbReference>
<protein>
    <recommendedName>
        <fullName evidence="3">2-isopropylmalate synthase</fullName>
        <ecNumber evidence="3">2.3.3.13</ecNumber>
    </recommendedName>
</protein>
<accession>A0A8J3F1J7</accession>
<evidence type="ECO:0000256" key="5">
    <source>
        <dbReference type="ARBA" id="ARBA00022605"/>
    </source>
</evidence>
<evidence type="ECO:0000256" key="3">
    <source>
        <dbReference type="ARBA" id="ARBA00012973"/>
    </source>
</evidence>
<evidence type="ECO:0000256" key="9">
    <source>
        <dbReference type="RuleBase" id="RU003523"/>
    </source>
</evidence>